<evidence type="ECO:0000256" key="3">
    <source>
        <dbReference type="ARBA" id="ARBA00022679"/>
    </source>
</evidence>
<proteinExistence type="inferred from homology"/>
<feature type="domain" description="3-deoxy-D-manno-octulosonic-acid transferase N-terminal" evidence="8">
    <location>
        <begin position="46"/>
        <end position="234"/>
    </location>
</feature>
<dbReference type="OrthoDB" id="308383at2759"/>
<comment type="caution">
    <text evidence="9">The sequence shown here is derived from an EMBL/GenBank/DDBJ whole genome shotgun (WGS) entry which is preliminary data.</text>
</comment>
<keyword evidence="3 9" id="KW-0808">Transferase</keyword>
<dbReference type="PANTHER" id="PTHR42755">
    <property type="entry name" value="3-DEOXY-MANNO-OCTULOSONATE CYTIDYLYLTRANSFERASE"/>
    <property type="match status" value="1"/>
</dbReference>
<evidence type="ECO:0000256" key="5">
    <source>
        <dbReference type="ARBA" id="ARBA00049183"/>
    </source>
</evidence>
<gene>
    <name evidence="9" type="ORF">ZOSMA_165G00380</name>
</gene>
<comment type="catalytic activity">
    <reaction evidence="5">
        <text>lipid IVA (E. coli) + CMP-3-deoxy-beta-D-manno-octulosonate = alpha-Kdo-(2-&gt;6)-lipid IVA (E. coli) + CMP + H(+)</text>
        <dbReference type="Rhea" id="RHEA:28066"/>
        <dbReference type="ChEBI" id="CHEBI:15378"/>
        <dbReference type="ChEBI" id="CHEBI:58603"/>
        <dbReference type="ChEBI" id="CHEBI:60364"/>
        <dbReference type="ChEBI" id="CHEBI:60377"/>
        <dbReference type="ChEBI" id="CHEBI:85987"/>
        <dbReference type="EC" id="2.4.99.12"/>
    </reaction>
</comment>
<dbReference type="STRING" id="29655.A0A0K9PTN8"/>
<reference evidence="10" key="1">
    <citation type="journal article" date="2016" name="Nature">
        <title>The genome of the seagrass Zostera marina reveals angiosperm adaptation to the sea.</title>
        <authorList>
            <person name="Olsen J.L."/>
            <person name="Rouze P."/>
            <person name="Verhelst B."/>
            <person name="Lin Y.-C."/>
            <person name="Bayer T."/>
            <person name="Collen J."/>
            <person name="Dattolo E."/>
            <person name="De Paoli E."/>
            <person name="Dittami S."/>
            <person name="Maumus F."/>
            <person name="Michel G."/>
            <person name="Kersting A."/>
            <person name="Lauritano C."/>
            <person name="Lohaus R."/>
            <person name="Toepel M."/>
            <person name="Tonon T."/>
            <person name="Vanneste K."/>
            <person name="Amirebrahimi M."/>
            <person name="Brakel J."/>
            <person name="Bostroem C."/>
            <person name="Chovatia M."/>
            <person name="Grimwood J."/>
            <person name="Jenkins J.W."/>
            <person name="Jueterbock A."/>
            <person name="Mraz A."/>
            <person name="Stam W.T."/>
            <person name="Tice H."/>
            <person name="Bornberg-Bauer E."/>
            <person name="Green P.J."/>
            <person name="Pearson G.A."/>
            <person name="Procaccini G."/>
            <person name="Duarte C.M."/>
            <person name="Schmutz J."/>
            <person name="Reusch T.B.H."/>
            <person name="Van de Peer Y."/>
        </authorList>
    </citation>
    <scope>NUCLEOTIDE SEQUENCE [LARGE SCALE GENOMIC DNA]</scope>
    <source>
        <strain evidence="10">cv. Finnish</strain>
    </source>
</reference>
<organism evidence="9 10">
    <name type="scientific">Zostera marina</name>
    <name type="common">Eelgrass</name>
    <dbReference type="NCBI Taxonomy" id="29655"/>
    <lineage>
        <taxon>Eukaryota</taxon>
        <taxon>Viridiplantae</taxon>
        <taxon>Streptophyta</taxon>
        <taxon>Embryophyta</taxon>
        <taxon>Tracheophyta</taxon>
        <taxon>Spermatophyta</taxon>
        <taxon>Magnoliopsida</taxon>
        <taxon>Liliopsida</taxon>
        <taxon>Zosteraceae</taxon>
        <taxon>Zostera</taxon>
    </lineage>
</organism>
<dbReference type="PANTHER" id="PTHR42755:SF1">
    <property type="entry name" value="3-DEOXY-D-MANNO-OCTULOSONIC ACID TRANSFERASE, MITOCHONDRIAL-RELATED"/>
    <property type="match status" value="1"/>
</dbReference>
<evidence type="ECO:0000259" key="8">
    <source>
        <dbReference type="Pfam" id="PF04413"/>
    </source>
</evidence>
<evidence type="ECO:0000256" key="7">
    <source>
        <dbReference type="PIRSR" id="PIRSR639901-2"/>
    </source>
</evidence>
<dbReference type="InterPro" id="IPR039901">
    <property type="entry name" value="Kdotransferase"/>
</dbReference>
<evidence type="ECO:0000256" key="2">
    <source>
        <dbReference type="ARBA" id="ARBA00012621"/>
    </source>
</evidence>
<evidence type="ECO:0000313" key="10">
    <source>
        <dbReference type="Proteomes" id="UP000036987"/>
    </source>
</evidence>
<evidence type="ECO:0000256" key="4">
    <source>
        <dbReference type="ARBA" id="ARBA00031445"/>
    </source>
</evidence>
<dbReference type="GO" id="GO:0016740">
    <property type="term" value="F:transferase activity"/>
    <property type="evidence" value="ECO:0000318"/>
    <property type="project" value="GO_Central"/>
</dbReference>
<protein>
    <recommendedName>
        <fullName evidence="2">lipid IVA 3-deoxy-D-manno-octulosonic acid transferase</fullName>
        <ecNumber evidence="2">2.4.99.12</ecNumber>
    </recommendedName>
    <alternativeName>
        <fullName evidence="4">Lipid IV(A) 3-deoxy-D-manno-octulosonic acid transferase</fullName>
    </alternativeName>
</protein>
<dbReference type="GO" id="GO:0016020">
    <property type="term" value="C:membrane"/>
    <property type="evidence" value="ECO:0000318"/>
    <property type="project" value="GO_Central"/>
</dbReference>
<dbReference type="EMBL" id="LFYR01000633">
    <property type="protein sequence ID" value="KMZ72413.1"/>
    <property type="molecule type" value="Genomic_DNA"/>
</dbReference>
<dbReference type="FunFam" id="3.40.50.11720:FF:000001">
    <property type="entry name" value="3-deoxy-D-manno-octulosonic acid transferase"/>
    <property type="match status" value="1"/>
</dbReference>
<dbReference type="AlphaFoldDB" id="A0A0K9PTN8"/>
<dbReference type="Gene3D" id="3.40.50.2000">
    <property type="entry name" value="Glycogen Phosphorylase B"/>
    <property type="match status" value="1"/>
</dbReference>
<evidence type="ECO:0000256" key="1">
    <source>
        <dbReference type="ARBA" id="ARBA00006380"/>
    </source>
</evidence>
<dbReference type="OMA" id="FIKYEFW"/>
<dbReference type="EC" id="2.4.99.12" evidence="2"/>
<feature type="active site" description="Proton acceptor" evidence="6">
    <location>
        <position position="78"/>
    </location>
</feature>
<comment type="similarity">
    <text evidence="1">Belongs to the glycosyltransferase group 1 family. Glycosyltransferase 30 subfamily.</text>
</comment>
<sequence>MSGYCNGSWVAYSAYRWASTGVAPLVHNVLLPWRRFRGLEHHVRGKERLGYPTTSDLRCSRIPSDHLLLWFHAVSLGEGLAAVPLITHCLLQRKHQEQPFTILMTTTTVSAFDVVDAQLPQGVIHQFAPVDTPAAVARFLNYWNPTAIFLLESELWPNLILAASARGIAVALLNARMSEKSFKLWSLPVARSLISLMLSKLSLIVTVSTTEAVRFQLLHASPFIINFSRNLKYAINFEVPEVENRKIKDLKLQLAERQVWMASSIHPGEEEVMLWIHNELVKKYANLVTIIVPRHPHLGKEIAKTMYKIGAGSEVLLRSESANISPSTKIYIIDTLGELKYLYKITPIAVIGGSFLPNLAGHNVSEAAASGCALLTGPYVGHFCHMISEMLQLEPMSVRQVSNKVELLECIMELLSNPDSLEARRTAAKQAFEAISGGVVENVWDLISTYILGGADI</sequence>
<feature type="site" description="Transition state stabilizer" evidence="7">
    <location>
        <position position="232"/>
    </location>
</feature>
<dbReference type="GO" id="GO:0009245">
    <property type="term" value="P:lipid A biosynthetic process"/>
    <property type="evidence" value="ECO:0000318"/>
    <property type="project" value="GO_Central"/>
</dbReference>
<accession>A0A0K9PTN8</accession>
<dbReference type="Pfam" id="PF04413">
    <property type="entry name" value="Glycos_transf_N"/>
    <property type="match status" value="1"/>
</dbReference>
<evidence type="ECO:0000256" key="6">
    <source>
        <dbReference type="PIRSR" id="PIRSR639901-1"/>
    </source>
</evidence>
<feature type="site" description="Transition state stabilizer" evidence="7">
    <location>
        <position position="152"/>
    </location>
</feature>
<dbReference type="FunFam" id="3.40.50.2000:FF:000032">
    <property type="entry name" value="3-deoxy-D-manno-octulosonic acid transferase"/>
    <property type="match status" value="1"/>
</dbReference>
<dbReference type="InterPro" id="IPR007507">
    <property type="entry name" value="Glycos_transf_N"/>
</dbReference>
<dbReference type="InterPro" id="IPR038107">
    <property type="entry name" value="Glycos_transf_N_sf"/>
</dbReference>
<evidence type="ECO:0000313" key="9">
    <source>
        <dbReference type="EMBL" id="KMZ72413.1"/>
    </source>
</evidence>
<dbReference type="GO" id="GO:0043842">
    <property type="term" value="F:Kdo transferase activity"/>
    <property type="evidence" value="ECO:0007669"/>
    <property type="project" value="UniProtKB-EC"/>
</dbReference>
<keyword evidence="10" id="KW-1185">Reference proteome</keyword>
<name>A0A0K9PTN8_ZOSMR</name>
<dbReference type="Proteomes" id="UP000036987">
    <property type="component" value="Unassembled WGS sequence"/>
</dbReference>
<dbReference type="Gene3D" id="3.40.50.11720">
    <property type="entry name" value="3-Deoxy-D-manno-octulosonic-acid transferase, N-terminal domain"/>
    <property type="match status" value="1"/>
</dbReference>